<organism evidence="3 4">
    <name type="scientific">Micrococcus cohnii</name>
    <dbReference type="NCBI Taxonomy" id="993416"/>
    <lineage>
        <taxon>Bacteria</taxon>
        <taxon>Bacillati</taxon>
        <taxon>Actinomycetota</taxon>
        <taxon>Actinomycetes</taxon>
        <taxon>Micrococcales</taxon>
        <taxon>Micrococcaceae</taxon>
        <taxon>Micrococcus</taxon>
    </lineage>
</organism>
<dbReference type="InterPro" id="IPR022111">
    <property type="entry name" value="Rhodanese_C"/>
</dbReference>
<feature type="domain" description="Rhodanese" evidence="2">
    <location>
        <begin position="140"/>
        <end position="242"/>
    </location>
</feature>
<dbReference type="EMBL" id="JACHNA010000001">
    <property type="protein sequence ID" value="MBB4735828.1"/>
    <property type="molecule type" value="Genomic_DNA"/>
</dbReference>
<evidence type="ECO:0000313" key="4">
    <source>
        <dbReference type="Proteomes" id="UP000540191"/>
    </source>
</evidence>
<dbReference type="NCBIfam" id="NF001134">
    <property type="entry name" value="PRK00142.1-2"/>
    <property type="match status" value="1"/>
</dbReference>
<dbReference type="SUPFAM" id="SSF52821">
    <property type="entry name" value="Rhodanese/Cell cycle control phosphatase"/>
    <property type="match status" value="1"/>
</dbReference>
<dbReference type="InterPro" id="IPR001763">
    <property type="entry name" value="Rhodanese-like_dom"/>
</dbReference>
<dbReference type="AlphaFoldDB" id="A0A7W7M3R8"/>
<accession>A0A7W7M3R8</accession>
<dbReference type="InterPro" id="IPR036873">
    <property type="entry name" value="Rhodanese-like_dom_sf"/>
</dbReference>
<dbReference type="Proteomes" id="UP000540191">
    <property type="component" value="Unassembled WGS sequence"/>
</dbReference>
<protein>
    <submittedName>
        <fullName evidence="3">UPF0176 protein</fullName>
    </submittedName>
</protein>
<evidence type="ECO:0000313" key="3">
    <source>
        <dbReference type="EMBL" id="MBB4735828.1"/>
    </source>
</evidence>
<dbReference type="Gene3D" id="3.40.250.10">
    <property type="entry name" value="Rhodanese-like domain"/>
    <property type="match status" value="1"/>
</dbReference>
<dbReference type="PROSITE" id="PS50206">
    <property type="entry name" value="RHODANESE_3"/>
    <property type="match status" value="1"/>
</dbReference>
<dbReference type="InterPro" id="IPR040503">
    <property type="entry name" value="TRHO_N"/>
</dbReference>
<sequence>MSTPTPAGTVSRIALYYRFAPVADPEAVRLWQRVLASSLGLTGRIIVSAQGINGTVGGPVDAVKQYVKQTREYGPFHDLEVKWSDGSAADFPRLSVKVRPELVAFGAPERIEVDERGVVGTGEHLSPERVDALVAERASTANPVVFLDGRNTVEARIGRFEGAHSPGLDDDGSPIETTRDFLTAIDGGAFDHLKDAPVVTYCTGGVRCEILSALLRQRGFAEVYQLEGGIVRYGEARGDAGLWRGELAVFDARQSLRFTDEAETIGRCELCDAATSRTANCADPACTTLTVRCSDCVRGRPDWRCPACARDRGRADRPGREPASASPPPTTTTLTPTTGPAPRPIRSTP</sequence>
<reference evidence="3 4" key="1">
    <citation type="submission" date="2020-08" db="EMBL/GenBank/DDBJ databases">
        <title>Sequencing the genomes of 1000 actinobacteria strains.</title>
        <authorList>
            <person name="Klenk H.-P."/>
        </authorList>
    </citation>
    <scope>NUCLEOTIDE SEQUENCE [LARGE SCALE GENOMIC DNA]</scope>
    <source>
        <strain evidence="3 4">DSM 23974</strain>
    </source>
</reference>
<gene>
    <name evidence="3" type="ORF">HDA30_001336</name>
</gene>
<feature type="region of interest" description="Disordered" evidence="1">
    <location>
        <begin position="310"/>
        <end position="349"/>
    </location>
</feature>
<dbReference type="Gene3D" id="3.30.70.100">
    <property type="match status" value="1"/>
</dbReference>
<dbReference type="SMART" id="SM00450">
    <property type="entry name" value="RHOD"/>
    <property type="match status" value="1"/>
</dbReference>
<dbReference type="PANTHER" id="PTHR43268:SF6">
    <property type="entry name" value="THIOSULFATE SULFURTRANSFERASE_RHODANESE-LIKE DOMAIN-CONTAINING PROTEIN 2"/>
    <property type="match status" value="1"/>
</dbReference>
<dbReference type="RefSeq" id="WP_158496488.1">
    <property type="nucleotide sequence ID" value="NZ_JACHNA010000001.1"/>
</dbReference>
<name>A0A7W7M3R8_9MICC</name>
<feature type="compositionally biased region" description="Basic and acidic residues" evidence="1">
    <location>
        <begin position="310"/>
        <end position="320"/>
    </location>
</feature>
<dbReference type="Pfam" id="PF12368">
    <property type="entry name" value="Rhodanese_C"/>
    <property type="match status" value="1"/>
</dbReference>
<dbReference type="InterPro" id="IPR020936">
    <property type="entry name" value="TrhO"/>
</dbReference>
<dbReference type="Pfam" id="PF00581">
    <property type="entry name" value="Rhodanese"/>
    <property type="match status" value="1"/>
</dbReference>
<keyword evidence="4" id="KW-1185">Reference proteome</keyword>
<evidence type="ECO:0000256" key="1">
    <source>
        <dbReference type="SAM" id="MobiDB-lite"/>
    </source>
</evidence>
<proteinExistence type="predicted"/>
<evidence type="ECO:0000259" key="2">
    <source>
        <dbReference type="PROSITE" id="PS50206"/>
    </source>
</evidence>
<comment type="caution">
    <text evidence="3">The sequence shown here is derived from an EMBL/GenBank/DDBJ whole genome shotgun (WGS) entry which is preliminary data.</text>
</comment>
<feature type="compositionally biased region" description="Low complexity" evidence="1">
    <location>
        <begin position="331"/>
        <end position="340"/>
    </location>
</feature>
<dbReference type="Pfam" id="PF17773">
    <property type="entry name" value="UPF0176_N"/>
    <property type="match status" value="1"/>
</dbReference>
<dbReference type="PANTHER" id="PTHR43268">
    <property type="entry name" value="THIOSULFATE SULFURTRANSFERASE/RHODANESE-LIKE DOMAIN-CONTAINING PROTEIN 2"/>
    <property type="match status" value="1"/>
</dbReference>